<keyword evidence="9" id="KW-0238">DNA-binding</keyword>
<dbReference type="InterPro" id="IPR046938">
    <property type="entry name" value="DNA_clamp_sf"/>
</dbReference>
<dbReference type="GO" id="GO:0006271">
    <property type="term" value="P:DNA strand elongation involved in DNA replication"/>
    <property type="evidence" value="ECO:0007669"/>
    <property type="project" value="TreeGrafter"/>
</dbReference>
<evidence type="ECO:0000256" key="7">
    <source>
        <dbReference type="ARBA" id="ARBA00022705"/>
    </source>
</evidence>
<keyword evidence="5" id="KW-0808">Transferase</keyword>
<protein>
    <recommendedName>
        <fullName evidence="3">Beta sliding clamp</fullName>
    </recommendedName>
    <alternativeName>
        <fullName evidence="11">Beta-clamp processivity factor</fullName>
    </alternativeName>
    <alternativeName>
        <fullName evidence="10">DNA polymerase III beta sliding clamp subunit</fullName>
    </alternativeName>
</protein>
<comment type="subcellular location">
    <subcellularLocation>
        <location evidence="1">Cytoplasm</location>
    </subcellularLocation>
</comment>
<dbReference type="GO" id="GO:0008408">
    <property type="term" value="F:3'-5' exonuclease activity"/>
    <property type="evidence" value="ECO:0007669"/>
    <property type="project" value="InterPro"/>
</dbReference>
<dbReference type="AlphaFoldDB" id="A0AAU7QR79"/>
<evidence type="ECO:0000256" key="11">
    <source>
        <dbReference type="ARBA" id="ARBA00033276"/>
    </source>
</evidence>
<comment type="similarity">
    <text evidence="2">Belongs to the beta sliding clamp family.</text>
</comment>
<keyword evidence="7" id="KW-0235">DNA replication</keyword>
<evidence type="ECO:0000256" key="6">
    <source>
        <dbReference type="ARBA" id="ARBA00022695"/>
    </source>
</evidence>
<dbReference type="InterPro" id="IPR022634">
    <property type="entry name" value="DNA_polIII_beta_N"/>
</dbReference>
<sequence length="373" mass="45624">MKIYINLYKIYKLILPLCSIENYIINNDYYNNIKIIFNKKKIYIKYTNLNIFLTINLNINIKKKKKILVPFKNFINIIKFFKKKVFLYIKKKYLKIKTKYGIYRLNTIKYKFYPNFITFKNNKKKKIKLKIKDLSKIINYLSFIKYNRNNYMNGLFIKIKNNYIEFYNTNNIIISYIKIKKIKNKIKKKYIFYLKTNVFNILKKYIINSNNINKTKYIKIYFNNKYIKFIYNNIIILSKYKKRNDINFKFLFKNQKKNSLILNKNIFINSIKRILCNIKDNYNIIINLKKNNNNYIENTEKNNYSKEKIIALYKGDNKKILINIKNLLSIFNIINTNNITIYITNKYNFFIIKNTFLYKKNIKLIILLTPLKL</sequence>
<evidence type="ECO:0000313" key="13">
    <source>
        <dbReference type="EMBL" id="XBT18251.1"/>
    </source>
</evidence>
<evidence type="ECO:0000256" key="3">
    <source>
        <dbReference type="ARBA" id="ARBA00021035"/>
    </source>
</evidence>
<accession>A0AAU7QR79</accession>
<dbReference type="SMART" id="SM00480">
    <property type="entry name" value="POL3Bc"/>
    <property type="match status" value="1"/>
</dbReference>
<name>A0AAU7QR79_9FLAO</name>
<evidence type="ECO:0000256" key="10">
    <source>
        <dbReference type="ARBA" id="ARBA00030988"/>
    </source>
</evidence>
<evidence type="ECO:0000256" key="9">
    <source>
        <dbReference type="ARBA" id="ARBA00023125"/>
    </source>
</evidence>
<dbReference type="Gene3D" id="3.70.10.10">
    <property type="match status" value="1"/>
</dbReference>
<evidence type="ECO:0000256" key="2">
    <source>
        <dbReference type="ARBA" id="ARBA00010752"/>
    </source>
</evidence>
<evidence type="ECO:0000256" key="5">
    <source>
        <dbReference type="ARBA" id="ARBA00022679"/>
    </source>
</evidence>
<keyword evidence="4" id="KW-0963">Cytoplasm</keyword>
<dbReference type="EMBL" id="CP157893">
    <property type="protein sequence ID" value="XBT18251.1"/>
    <property type="molecule type" value="Genomic_DNA"/>
</dbReference>
<evidence type="ECO:0000256" key="4">
    <source>
        <dbReference type="ARBA" id="ARBA00022490"/>
    </source>
</evidence>
<keyword evidence="8" id="KW-0239">DNA-directed DNA polymerase</keyword>
<evidence type="ECO:0000259" key="12">
    <source>
        <dbReference type="Pfam" id="PF00712"/>
    </source>
</evidence>
<reference evidence="13" key="1">
    <citation type="submission" date="2024-06" db="EMBL/GenBank/DDBJ databases">
        <title>Diversity, functionality, and evolutionary history of bacterial symbionts in false click beetles (Coleoptera, Throscidae).</title>
        <authorList>
            <person name="Wierz J.C."/>
            <person name="Malm H."/>
            <person name="Kaltenpoth M."/>
            <person name="Engl T."/>
        </authorList>
    </citation>
    <scope>NUCLEOTIDE SEQUENCE</scope>
    <source>
        <strain evidence="13">Tser</strain>
    </source>
</reference>
<dbReference type="InterPro" id="IPR001001">
    <property type="entry name" value="DNA_polIII_beta"/>
</dbReference>
<organism evidence="13">
    <name type="scientific">Candidatus Shikimatogenerans sp. Tser</name>
    <dbReference type="NCBI Taxonomy" id="3158568"/>
    <lineage>
        <taxon>Bacteria</taxon>
        <taxon>Pseudomonadati</taxon>
        <taxon>Bacteroidota</taxon>
        <taxon>Flavobacteriia</taxon>
        <taxon>Flavobacteriales</taxon>
        <taxon>Candidatus Shikimatogenerans</taxon>
    </lineage>
</organism>
<dbReference type="PANTHER" id="PTHR30478">
    <property type="entry name" value="DNA POLYMERASE III SUBUNIT BETA"/>
    <property type="match status" value="1"/>
</dbReference>
<feature type="domain" description="DNA polymerase III beta sliding clamp N-terminal" evidence="12">
    <location>
        <begin position="26"/>
        <end position="115"/>
    </location>
</feature>
<keyword evidence="6" id="KW-0548">Nucleotidyltransferase</keyword>
<gene>
    <name evidence="13" type="ORF">ABNO52_00510</name>
</gene>
<evidence type="ECO:0000256" key="8">
    <source>
        <dbReference type="ARBA" id="ARBA00022932"/>
    </source>
</evidence>
<evidence type="ECO:0000256" key="1">
    <source>
        <dbReference type="ARBA" id="ARBA00004496"/>
    </source>
</evidence>
<proteinExistence type="inferred from homology"/>
<dbReference type="GO" id="GO:0005737">
    <property type="term" value="C:cytoplasm"/>
    <property type="evidence" value="ECO:0007669"/>
    <property type="project" value="UniProtKB-SubCell"/>
</dbReference>
<dbReference type="Pfam" id="PF00712">
    <property type="entry name" value="DNA_pol3_beta"/>
    <property type="match status" value="1"/>
</dbReference>
<dbReference type="GO" id="GO:0003887">
    <property type="term" value="F:DNA-directed DNA polymerase activity"/>
    <property type="evidence" value="ECO:0007669"/>
    <property type="project" value="UniProtKB-KW"/>
</dbReference>
<dbReference type="PANTHER" id="PTHR30478:SF0">
    <property type="entry name" value="BETA SLIDING CLAMP"/>
    <property type="match status" value="1"/>
</dbReference>
<dbReference type="SUPFAM" id="SSF55979">
    <property type="entry name" value="DNA clamp"/>
    <property type="match status" value="2"/>
</dbReference>
<dbReference type="Gene3D" id="3.10.150.10">
    <property type="entry name" value="DNA Polymerase III, subunit A, domain 2"/>
    <property type="match status" value="1"/>
</dbReference>
<dbReference type="GO" id="GO:0003677">
    <property type="term" value="F:DNA binding"/>
    <property type="evidence" value="ECO:0007669"/>
    <property type="project" value="UniProtKB-KW"/>
</dbReference>
<dbReference type="GO" id="GO:0009360">
    <property type="term" value="C:DNA polymerase III complex"/>
    <property type="evidence" value="ECO:0007669"/>
    <property type="project" value="InterPro"/>
</dbReference>